<evidence type="ECO:0000256" key="4">
    <source>
        <dbReference type="ARBA" id="ARBA00022771"/>
    </source>
</evidence>
<dbReference type="GO" id="GO:0008270">
    <property type="term" value="F:zinc ion binding"/>
    <property type="evidence" value="ECO:0007669"/>
    <property type="project" value="UniProtKB-KW"/>
</dbReference>
<keyword evidence="4" id="KW-0863">Zinc-finger</keyword>
<dbReference type="Gene3D" id="3.30.40.10">
    <property type="entry name" value="Zinc/RING finger domain, C3HC4 (zinc finger)"/>
    <property type="match status" value="1"/>
</dbReference>
<dbReference type="PANTHER" id="PTHR10333:SF42">
    <property type="entry name" value="INHIBITOR OF GROWTH PROTEIN 5"/>
    <property type="match status" value="1"/>
</dbReference>
<keyword evidence="3" id="KW-0479">Metal-binding</keyword>
<feature type="domain" description="Zinc finger PHD-type" evidence="9">
    <location>
        <begin position="1"/>
        <end position="37"/>
    </location>
</feature>
<comment type="similarity">
    <text evidence="2">Belongs to the ING family.</text>
</comment>
<feature type="region of interest" description="Disordered" evidence="8">
    <location>
        <begin position="44"/>
        <end position="109"/>
    </location>
</feature>
<dbReference type="SUPFAM" id="SSF57903">
    <property type="entry name" value="FYVE/PHD zinc finger"/>
    <property type="match status" value="1"/>
</dbReference>
<keyword evidence="6" id="KW-0156">Chromatin regulator</keyword>
<organism evidence="10 11">
    <name type="scientific">Patiria miniata</name>
    <name type="common">Bat star</name>
    <name type="synonym">Asterina miniata</name>
    <dbReference type="NCBI Taxonomy" id="46514"/>
    <lineage>
        <taxon>Eukaryota</taxon>
        <taxon>Metazoa</taxon>
        <taxon>Echinodermata</taxon>
        <taxon>Eleutherozoa</taxon>
        <taxon>Asterozoa</taxon>
        <taxon>Asteroidea</taxon>
        <taxon>Valvatacea</taxon>
        <taxon>Valvatida</taxon>
        <taxon>Asterinidae</taxon>
        <taxon>Patiria</taxon>
    </lineage>
</organism>
<evidence type="ECO:0000256" key="7">
    <source>
        <dbReference type="ARBA" id="ARBA00023242"/>
    </source>
</evidence>
<evidence type="ECO:0000256" key="6">
    <source>
        <dbReference type="ARBA" id="ARBA00022853"/>
    </source>
</evidence>
<dbReference type="GO" id="GO:0005634">
    <property type="term" value="C:nucleus"/>
    <property type="evidence" value="ECO:0007669"/>
    <property type="project" value="UniProtKB-SubCell"/>
</dbReference>
<protein>
    <recommendedName>
        <fullName evidence="9">Zinc finger PHD-type domain-containing protein</fullName>
    </recommendedName>
</protein>
<evidence type="ECO:0000256" key="2">
    <source>
        <dbReference type="ARBA" id="ARBA00010210"/>
    </source>
</evidence>
<evidence type="ECO:0000256" key="1">
    <source>
        <dbReference type="ARBA" id="ARBA00004123"/>
    </source>
</evidence>
<evidence type="ECO:0000259" key="9">
    <source>
        <dbReference type="SMART" id="SM00249"/>
    </source>
</evidence>
<keyword evidence="5" id="KW-0862">Zinc</keyword>
<evidence type="ECO:0000256" key="8">
    <source>
        <dbReference type="SAM" id="MobiDB-lite"/>
    </source>
</evidence>
<evidence type="ECO:0000256" key="5">
    <source>
        <dbReference type="ARBA" id="ARBA00022833"/>
    </source>
</evidence>
<feature type="compositionally biased region" description="Low complexity" evidence="8">
    <location>
        <begin position="71"/>
        <end position="81"/>
    </location>
</feature>
<dbReference type="AlphaFoldDB" id="A0A914AFM9"/>
<keyword evidence="7" id="KW-0539">Nucleus</keyword>
<name>A0A914AFM9_PATMI</name>
<dbReference type="PANTHER" id="PTHR10333">
    <property type="entry name" value="INHIBITOR OF GROWTH PROTEIN"/>
    <property type="match status" value="1"/>
</dbReference>
<dbReference type="GO" id="GO:0006325">
    <property type="term" value="P:chromatin organization"/>
    <property type="evidence" value="ECO:0007669"/>
    <property type="project" value="UniProtKB-KW"/>
</dbReference>
<dbReference type="GeneID" id="119733034"/>
<reference evidence="10" key="1">
    <citation type="submission" date="2022-11" db="UniProtKB">
        <authorList>
            <consortium name="EnsemblMetazoa"/>
        </authorList>
    </citation>
    <scope>IDENTIFICATION</scope>
</reference>
<dbReference type="InterPro" id="IPR011011">
    <property type="entry name" value="Znf_FYVE_PHD"/>
</dbReference>
<dbReference type="RefSeq" id="XP_038062542.1">
    <property type="nucleotide sequence ID" value="XM_038206614.1"/>
</dbReference>
<comment type="subcellular location">
    <subcellularLocation>
        <location evidence="1">Nucleus</location>
    </subcellularLocation>
</comment>
<dbReference type="SMART" id="SM00249">
    <property type="entry name" value="PHD"/>
    <property type="match status" value="1"/>
</dbReference>
<dbReference type="OrthoDB" id="10052386at2759"/>
<dbReference type="OMA" id="DYTHEWI"/>
<sequence>MIACDNLECDIAWFHYYCVGLTAETIPEDSWFCDSCRTDMTLNNESQEAEVDVSTQELPGPSKTDEAAVQSEPKSNPASSKKASKRRAKDNAAQKEPKKSNKKGVQRPVAKFSQEDAIRKASVYVRDGLLNIKSDPVYSASYPIALCIMALVTNLLTLGLIVSDRNSHDKPERTVNVSKSEKISKEEEQVLRYVAGYIPFALYKRFKMHKNKVAEMYCKLLSSWKVPSSSNTKTFLDYTHEWIKLQNRGGLFTISDELYIFFRTIENESRTLLTKANLDQFPGVNVKSSLFDKILAQNRVHTYWCSLTEGKIQGECSKLLLDIIVKYFIKIRCKAFIKVYLDLKKSALKQNSTQKKVSKKAEKALRKELASSTNNKVDGSV</sequence>
<dbReference type="InterPro" id="IPR013083">
    <property type="entry name" value="Znf_RING/FYVE/PHD"/>
</dbReference>
<evidence type="ECO:0000256" key="3">
    <source>
        <dbReference type="ARBA" id="ARBA00022723"/>
    </source>
</evidence>
<evidence type="ECO:0000313" key="11">
    <source>
        <dbReference type="Proteomes" id="UP000887568"/>
    </source>
</evidence>
<dbReference type="EnsemblMetazoa" id="XM_038206614.1">
    <property type="protein sequence ID" value="XP_038062542.1"/>
    <property type="gene ID" value="LOC119733034"/>
</dbReference>
<proteinExistence type="inferred from homology"/>
<feature type="compositionally biased region" description="Basic and acidic residues" evidence="8">
    <location>
        <begin position="89"/>
        <end position="99"/>
    </location>
</feature>
<dbReference type="InterPro" id="IPR028651">
    <property type="entry name" value="ING_fam"/>
</dbReference>
<evidence type="ECO:0000313" key="10">
    <source>
        <dbReference type="EnsemblMetazoa" id="XP_038062542.1"/>
    </source>
</evidence>
<dbReference type="Proteomes" id="UP000887568">
    <property type="component" value="Unplaced"/>
</dbReference>
<accession>A0A914AFM9</accession>
<dbReference type="InterPro" id="IPR001965">
    <property type="entry name" value="Znf_PHD"/>
</dbReference>
<keyword evidence="11" id="KW-1185">Reference proteome</keyword>